<evidence type="ECO:0000313" key="2">
    <source>
        <dbReference type="Proteomes" id="UP000248198"/>
    </source>
</evidence>
<dbReference type="OrthoDB" id="622163at2"/>
<name>A0A318UHT8_9SPHI</name>
<protein>
    <submittedName>
        <fullName evidence="1">SusD-like starch-binding protein associating with outer membrane</fullName>
    </submittedName>
</protein>
<proteinExistence type="predicted"/>
<accession>A0A318UHT8</accession>
<reference evidence="1 2" key="1">
    <citation type="submission" date="2018-06" db="EMBL/GenBank/DDBJ databases">
        <title>Genomic Encyclopedia of Archaeal and Bacterial Type Strains, Phase II (KMG-II): from individual species to whole genera.</title>
        <authorList>
            <person name="Goeker M."/>
        </authorList>
    </citation>
    <scope>NUCLEOTIDE SEQUENCE [LARGE SCALE GENOMIC DNA]</scope>
    <source>
        <strain evidence="1 2">DSM 27372</strain>
    </source>
</reference>
<dbReference type="PROSITE" id="PS51257">
    <property type="entry name" value="PROKAR_LIPOPROTEIN"/>
    <property type="match status" value="1"/>
</dbReference>
<comment type="caution">
    <text evidence="1">The sequence shown here is derived from an EMBL/GenBank/DDBJ whole genome shotgun (WGS) entry which is preliminary data.</text>
</comment>
<dbReference type="InterPro" id="IPR011990">
    <property type="entry name" value="TPR-like_helical_dom_sf"/>
</dbReference>
<dbReference type="EMBL" id="QKLU01000002">
    <property type="protein sequence ID" value="PYF75862.1"/>
    <property type="molecule type" value="Genomic_DNA"/>
</dbReference>
<dbReference type="RefSeq" id="WP_110828469.1">
    <property type="nucleotide sequence ID" value="NZ_QKLU01000002.1"/>
</dbReference>
<dbReference type="SUPFAM" id="SSF48452">
    <property type="entry name" value="TPR-like"/>
    <property type="match status" value="1"/>
</dbReference>
<gene>
    <name evidence="1" type="ORF">B0O44_102416</name>
</gene>
<sequence length="485" mass="53586">MKKTYIYLLILVLASSFSLSSCKKYLDINKDPNTATTVDPKLLFSFAVVSYANLRSSGDSYIPFALAGQSVATGGNNPTGWGVPSEEQYKISSFSNANSWRAYYTTVGANLKEAIKLAESASPVNNNAAAQNKIVLAMCAYEATTVFGDVPFSEAWNTNISYPKFDAQKDVMEGCIALIDAALKQFDDASPLKISDYDLFYKGDLNKWRRLANSVKLRILMTMVDKDPTKVAAIGTMITAGNFIGASTDNCLINYQDVAGKKNPKFLLNEQYNNGVDFFFGCNYVVDFMRNLADPRLPRFFTKPDQAADYFGVENGATADDNVNVRVSPLLHSAVEPEVFFSYQEELFYEAEIQARGLGVPVNLAAATTLYRKAVQQSCLFYGVDAATAQTFAASLPDLSTVASPVKLIHMHHWVDKMDRGIDAFTQWRRSGPSGDETPALKLPIGAPAGPLFRRFEYPTTNEIAVNPNAPKNRIMFTEKMWFDL</sequence>
<dbReference type="Pfam" id="PF12771">
    <property type="entry name" value="SusD-like_2"/>
    <property type="match status" value="1"/>
</dbReference>
<organism evidence="1 2">
    <name type="scientific">Pedobacter nutrimenti</name>
    <dbReference type="NCBI Taxonomy" id="1241337"/>
    <lineage>
        <taxon>Bacteria</taxon>
        <taxon>Pseudomonadati</taxon>
        <taxon>Bacteroidota</taxon>
        <taxon>Sphingobacteriia</taxon>
        <taxon>Sphingobacteriales</taxon>
        <taxon>Sphingobacteriaceae</taxon>
        <taxon>Pedobacter</taxon>
    </lineage>
</organism>
<dbReference type="AlphaFoldDB" id="A0A318UHT8"/>
<dbReference type="Proteomes" id="UP000248198">
    <property type="component" value="Unassembled WGS sequence"/>
</dbReference>
<dbReference type="InterPro" id="IPR041662">
    <property type="entry name" value="SusD-like_2"/>
</dbReference>
<dbReference type="Gene3D" id="1.25.40.390">
    <property type="match status" value="1"/>
</dbReference>
<keyword evidence="2" id="KW-1185">Reference proteome</keyword>
<evidence type="ECO:0000313" key="1">
    <source>
        <dbReference type="EMBL" id="PYF75862.1"/>
    </source>
</evidence>